<proteinExistence type="predicted"/>
<protein>
    <recommendedName>
        <fullName evidence="4">Outer membrane protein beta-barrel domain-containing protein</fullName>
    </recommendedName>
</protein>
<dbReference type="AlphaFoldDB" id="A0A4P6Y9R2"/>
<evidence type="ECO:0000256" key="1">
    <source>
        <dbReference type="SAM" id="SignalP"/>
    </source>
</evidence>
<accession>A0A4P6Y9R2</accession>
<evidence type="ECO:0008006" key="4">
    <source>
        <dbReference type="Google" id="ProtNLM"/>
    </source>
</evidence>
<reference evidence="3" key="1">
    <citation type="submission" date="2019-03" db="EMBL/GenBank/DDBJ databases">
        <title>Flavobacterium sp.</title>
        <authorList>
            <person name="Kim H."/>
        </authorList>
    </citation>
    <scope>NUCLEOTIDE SEQUENCE [LARGE SCALE GENOMIC DNA]</scope>
    <source>
        <strain evidence="3">GS13</strain>
    </source>
</reference>
<organism evidence="2 3">
    <name type="scientific">Flavobacterium nackdongense</name>
    <dbReference type="NCBI Taxonomy" id="2547394"/>
    <lineage>
        <taxon>Bacteria</taxon>
        <taxon>Pseudomonadati</taxon>
        <taxon>Bacteroidota</taxon>
        <taxon>Flavobacteriia</taxon>
        <taxon>Flavobacteriales</taxon>
        <taxon>Flavobacteriaceae</taxon>
        <taxon>Flavobacterium</taxon>
    </lineage>
</organism>
<name>A0A4P6Y9R2_9FLAO</name>
<evidence type="ECO:0000313" key="2">
    <source>
        <dbReference type="EMBL" id="QBN18798.1"/>
    </source>
</evidence>
<feature type="signal peptide" evidence="1">
    <location>
        <begin position="1"/>
        <end position="21"/>
    </location>
</feature>
<feature type="chain" id="PRO_5020784201" description="Outer membrane protein beta-barrel domain-containing protein" evidence="1">
    <location>
        <begin position="22"/>
        <end position="354"/>
    </location>
</feature>
<dbReference type="PROSITE" id="PS51257">
    <property type="entry name" value="PROKAR_LIPOPROTEIN"/>
    <property type="match status" value="1"/>
</dbReference>
<gene>
    <name evidence="2" type="ORF">E1750_08270</name>
</gene>
<sequence length="354" mass="40705">MTKIIFYLTAFILLFACNAQGQDTKNKGEHSQKPFESQVKSIATKIENITKEEKAALKLEVEAVDAKLEKGQISKEEADKEKQNLAESRAKNIETRVAIEQEKLNNLVQQKVEGKIKATDSTQTYTIVIPAKLTKDNFKRHEKRTTSQFVLAFGANNLVTNKAVANSDFYYWQSHFFEWGFTNNTRIFKYDNLLHLKYGFSVMYNNLCPTDNRYFVPSLNSQTNLEVFPYDLADSRFKNVYLVAPLHLEFDFSKNKSNQGSSHFNTHKGVRFGIGGYGGFRIKSKQKLFYSVDDDKVRIKTKGDFNANDFIYGVSTYLGYRATSLYLKYDLNPLFENNPVDQNNISLGLRFDFN</sequence>
<dbReference type="KEGG" id="fnk:E1750_08270"/>
<keyword evidence="3" id="KW-1185">Reference proteome</keyword>
<keyword evidence="1" id="KW-0732">Signal</keyword>
<dbReference type="OrthoDB" id="1466811at2"/>
<dbReference type="EMBL" id="CP037933">
    <property type="protein sequence ID" value="QBN18798.1"/>
    <property type="molecule type" value="Genomic_DNA"/>
</dbReference>
<dbReference type="Proteomes" id="UP000291124">
    <property type="component" value="Chromosome"/>
</dbReference>
<evidence type="ECO:0000313" key="3">
    <source>
        <dbReference type="Proteomes" id="UP000291124"/>
    </source>
</evidence>
<dbReference type="RefSeq" id="WP_133276320.1">
    <property type="nucleotide sequence ID" value="NZ_CP037933.1"/>
</dbReference>